<evidence type="ECO:0000313" key="4">
    <source>
        <dbReference type="Proteomes" id="UP001432322"/>
    </source>
</evidence>
<evidence type="ECO:0000256" key="1">
    <source>
        <dbReference type="SAM" id="Coils"/>
    </source>
</evidence>
<accession>A0AAV5V9E0</accession>
<dbReference type="EMBL" id="BTSY01000002">
    <property type="protein sequence ID" value="GMT16054.1"/>
    <property type="molecule type" value="Genomic_DNA"/>
</dbReference>
<proteinExistence type="predicted"/>
<dbReference type="GO" id="GO:0005200">
    <property type="term" value="F:structural constituent of cytoskeleton"/>
    <property type="evidence" value="ECO:0007669"/>
    <property type="project" value="TreeGrafter"/>
</dbReference>
<feature type="region of interest" description="Disordered" evidence="2">
    <location>
        <begin position="759"/>
        <end position="786"/>
    </location>
</feature>
<feature type="compositionally biased region" description="Basic and acidic residues" evidence="2">
    <location>
        <begin position="769"/>
        <end position="786"/>
    </location>
</feature>
<feature type="coiled-coil region" evidence="1">
    <location>
        <begin position="812"/>
        <end position="848"/>
    </location>
</feature>
<evidence type="ECO:0000256" key="2">
    <source>
        <dbReference type="SAM" id="MobiDB-lite"/>
    </source>
</evidence>
<reference evidence="3" key="1">
    <citation type="submission" date="2023-10" db="EMBL/GenBank/DDBJ databases">
        <title>Genome assembly of Pristionchus species.</title>
        <authorList>
            <person name="Yoshida K."/>
            <person name="Sommer R.J."/>
        </authorList>
    </citation>
    <scope>NUCLEOTIDE SEQUENCE</scope>
    <source>
        <strain evidence="3">RS5133</strain>
    </source>
</reference>
<keyword evidence="1" id="KW-0175">Coiled coil</keyword>
<gene>
    <name evidence="3" type="ORF">PFISCL1PPCAC_7351</name>
</gene>
<feature type="region of interest" description="Disordered" evidence="2">
    <location>
        <begin position="868"/>
        <end position="926"/>
    </location>
</feature>
<dbReference type="PANTHER" id="PTHR47357:SF1">
    <property type="entry name" value="SPINDLE POLE BODY COMPONENT 110"/>
    <property type="match status" value="1"/>
</dbReference>
<dbReference type="Proteomes" id="UP001432322">
    <property type="component" value="Unassembled WGS sequence"/>
</dbReference>
<name>A0AAV5V9E0_9BILA</name>
<keyword evidence="4" id="KW-1185">Reference proteome</keyword>
<sequence length="1196" mass="138741">MYLYKNILLFSKGMGGNGSKGGGEAAINQQLRDSQEKERAMHQGMGGNGSKGRGEAAINQQLRESQEMERAMHQSRLNQLLEQQKAAELARMESDAQSRREMEDARIRSQQRDDEMRREIILMTDKFNEDSSNRESRSAEERERMRADFNRAVREKEENLNRVKEQNDSEMKELRHKQEDKDNEFRNELSEIQEKRVQQESVHKAQILALSEKAEEVRKTMYEKMLTSQKEASNYLLAQQKAHLDSMAMAYAVMAYIPRSIHSDKESQILESRKALLRNHVDRISQAYNRLTELYIEDFTQSIHESRKNAAKSMAELCGRVDFLCTDLVNSLEREGANIDHALKESLISVKAKLKELRDNTTRLRRDMMEMPSSIGIRDLDMVHDCLIDLEREVDSIPAIQGQSTAELLALQIQQLPTFDSQDVIIDDPNPAIGLIASDSPIETAEGDRIRQLATFEEHSLAVEIPHGARYVLQETSIQPSFSGEVTKELSSTSYQQWLSSFQCISGFVNNYWCALLSFAMDDMSSDDFTIPYFIVEEELEKEKNNVENYTHQCISVVLRHLLVLLLNKWQNETTINNHEERLRAFLNQPYVLPKGVDNPLTSSTSFHSLPTECKLWILCALIGYHRSSMFLPDHIHRDDERNTFFMLPPCRLYVQIEKRIEKTLSLDDNKTDGSAWGSLYRHVNKLQFNLLAETTHEWEIVWKTMLRYKRFGDYCAIRFPMEIELARFEVVGKVDRDNERQAFTRLLETIDVGENPPSLHWFHSSMSGEREENKEEGKKIEDKKEDTNMPVLESILTAAPAIITSLLGGGNREGEAERRQMDAEMEKKRLENDAEKMRMNLETMRSIQEQNANTMSEITRGHTEMLRQLDESTRLREDESRKEAKELREKQLEKENEMRNASREEREKMREENKSMEKEKEDELRRIREVNKQEKKEERERYETMKKEAAEMERTLRERMMEQEKEQSKVLQQLMEKHGLEIKELNELRLEDSKQYAVMMESHFREQIEEAARNAQIQTQLLICHYTAKENATLAEHFNIFRFIFSNVRTIHMESIKHLTTATEDDRATSLGRAEGTIEILSRELDRLDTSKNTVLAALDKASSLPIEVRMNQKKFIDFVSNSINLYSSSNQLLVGKIKADPPRKITAGEVDKLCVNFDKLSSSMNEIPLLPITEDFMHKIANGSTATTKAITSD</sequence>
<comment type="caution">
    <text evidence="3">The sequence shown here is derived from an EMBL/GenBank/DDBJ whole genome shotgun (WGS) entry which is preliminary data.</text>
</comment>
<protein>
    <submittedName>
        <fullName evidence="3">Uncharacterized protein</fullName>
    </submittedName>
</protein>
<dbReference type="PANTHER" id="PTHR47357">
    <property type="entry name" value="COP1-INTERACTIVE PROTEIN 1"/>
    <property type="match status" value="1"/>
</dbReference>
<dbReference type="GO" id="GO:0005856">
    <property type="term" value="C:cytoskeleton"/>
    <property type="evidence" value="ECO:0007669"/>
    <property type="project" value="TreeGrafter"/>
</dbReference>
<organism evidence="3 4">
    <name type="scientific">Pristionchus fissidentatus</name>
    <dbReference type="NCBI Taxonomy" id="1538716"/>
    <lineage>
        <taxon>Eukaryota</taxon>
        <taxon>Metazoa</taxon>
        <taxon>Ecdysozoa</taxon>
        <taxon>Nematoda</taxon>
        <taxon>Chromadorea</taxon>
        <taxon>Rhabditida</taxon>
        <taxon>Rhabditina</taxon>
        <taxon>Diplogasteromorpha</taxon>
        <taxon>Diplogasteroidea</taxon>
        <taxon>Neodiplogasteridae</taxon>
        <taxon>Pristionchus</taxon>
    </lineage>
</organism>
<evidence type="ECO:0000313" key="3">
    <source>
        <dbReference type="EMBL" id="GMT16054.1"/>
    </source>
</evidence>
<feature type="region of interest" description="Disordered" evidence="2">
    <location>
        <begin position="90"/>
        <end position="113"/>
    </location>
</feature>
<feature type="region of interest" description="Disordered" evidence="2">
    <location>
        <begin position="127"/>
        <end position="183"/>
    </location>
</feature>
<dbReference type="AlphaFoldDB" id="A0AAV5V9E0"/>